<gene>
    <name evidence="10" type="ORF">BGZ95_000323</name>
</gene>
<feature type="region of interest" description="Disordered" evidence="8">
    <location>
        <begin position="616"/>
        <end position="638"/>
    </location>
</feature>
<feature type="compositionally biased region" description="Polar residues" evidence="8">
    <location>
        <begin position="486"/>
        <end position="500"/>
    </location>
</feature>
<feature type="region of interest" description="Disordered" evidence="8">
    <location>
        <begin position="269"/>
        <end position="292"/>
    </location>
</feature>
<feature type="compositionally biased region" description="Low complexity" evidence="8">
    <location>
        <begin position="412"/>
        <end position="421"/>
    </location>
</feature>
<dbReference type="PROSITE" id="PS50157">
    <property type="entry name" value="ZINC_FINGER_C2H2_2"/>
    <property type="match status" value="1"/>
</dbReference>
<accession>A0AAD4H3I7</accession>
<evidence type="ECO:0000256" key="7">
    <source>
        <dbReference type="PROSITE-ProRule" id="PRU00042"/>
    </source>
</evidence>
<protein>
    <recommendedName>
        <fullName evidence="9">C2H2-type domain-containing protein</fullName>
    </recommendedName>
</protein>
<keyword evidence="4 7" id="KW-0863">Zinc-finger</keyword>
<evidence type="ECO:0000256" key="2">
    <source>
        <dbReference type="ARBA" id="ARBA00022723"/>
    </source>
</evidence>
<evidence type="ECO:0000256" key="1">
    <source>
        <dbReference type="ARBA" id="ARBA00004123"/>
    </source>
</evidence>
<feature type="compositionally biased region" description="Acidic residues" evidence="8">
    <location>
        <begin position="533"/>
        <end position="554"/>
    </location>
</feature>
<feature type="region of interest" description="Disordered" evidence="8">
    <location>
        <begin position="175"/>
        <end position="200"/>
    </location>
</feature>
<sequence>MDGPSPQKRSRHLTINNHTATTMPLTPLSADVATSPMLGMTSFAAAGQQAMYMDSQHYRQQQQQQSATTVQSMTPDQFSGNGFDWMTVASAAAAAASASELNGGGLATPGNVMYSAYKHLLDSTATAESCSNMPPTPTLASTAAVKAEQSSPVLSASTCSASTTSSVVAPIIPSSTSVKSARRRRTKGPMDPSVNTTPIPTHTTQFVGNGLHSSQVPPTPVHPFGGVIASATTTPLESKNNPFESTTPTPQQQHQFHTSVVLPSQHFHKHPQHQQYQHHALATPTSATVPTPPLPLPSSNHQYLQQQQLQQQNDFGGSHGLGLGLNLNFYDFMPSMSMPPAVSSASSPASSASPSTPNSTIHPALAHSIVTATQQQSPVNTPTTTNVPSPIPKTSGLYTMGGSGSVLQSDESSSSSPSSPSMMDLTGMASGLVDAVVVASQTSAGSLKRNSSHLTSNTNGSNKLFTSRGSFSSSSQGNSSSAQTSPDLNASHSAPLPSSNRFDRHGHHGIGLRDIEMDFEHDDRDEANTSTINDDDDHLAHDDEEDDDDSDDPENNSPAICPHCLKEFQSKGLLRSHIVSHSSDRPFVCRDCSDKSYKRNHDLLRHRREKHNVEGAVIPPRGSGRHSHSGASGTKRGSGIGMVGMGDMSMMGGLVGFVSNTGAGGVRNRSHRRSCSSAILGSGLGTRSTTTTVSSPFSAHPHVNTHQGMGMGLPEGYATAVMVSSQNHPHQQQQQQQQQHQQSKIPSPHDLMFASPAAAAGMMFLGSTTNNLLPGAGAGGNGLEFPHLASMGGAPTPSFTLP</sequence>
<dbReference type="PANTHER" id="PTHR16515">
    <property type="entry name" value="PR DOMAIN ZINC FINGER PROTEIN"/>
    <property type="match status" value="1"/>
</dbReference>
<feature type="region of interest" description="Disordered" evidence="8">
    <location>
        <begin position="678"/>
        <end position="699"/>
    </location>
</feature>
<dbReference type="SMART" id="SM00355">
    <property type="entry name" value="ZnF_C2H2"/>
    <property type="match status" value="2"/>
</dbReference>
<comment type="subcellular location">
    <subcellularLocation>
        <location evidence="1">Nucleus</location>
    </subcellularLocation>
</comment>
<dbReference type="PANTHER" id="PTHR16515:SF66">
    <property type="entry name" value="C2H2-TYPE DOMAIN-CONTAINING PROTEIN"/>
    <property type="match status" value="1"/>
</dbReference>
<feature type="compositionally biased region" description="Low complexity" evidence="8">
    <location>
        <begin position="373"/>
        <end position="388"/>
    </location>
</feature>
<reference evidence="10" key="1">
    <citation type="journal article" date="2020" name="Fungal Divers.">
        <title>Resolving the Mortierellaceae phylogeny through synthesis of multi-gene phylogenetics and phylogenomics.</title>
        <authorList>
            <person name="Vandepol N."/>
            <person name="Liber J."/>
            <person name="Desiro A."/>
            <person name="Na H."/>
            <person name="Kennedy M."/>
            <person name="Barry K."/>
            <person name="Grigoriev I.V."/>
            <person name="Miller A.N."/>
            <person name="O'Donnell K."/>
            <person name="Stajich J.E."/>
            <person name="Bonito G."/>
        </authorList>
    </citation>
    <scope>NUCLEOTIDE SEQUENCE</scope>
    <source>
        <strain evidence="10">NRRL 28262</strain>
    </source>
</reference>
<dbReference type="InterPro" id="IPR050331">
    <property type="entry name" value="Zinc_finger"/>
</dbReference>
<keyword evidence="6" id="KW-0539">Nucleus</keyword>
<evidence type="ECO:0000256" key="6">
    <source>
        <dbReference type="ARBA" id="ARBA00023242"/>
    </source>
</evidence>
<feature type="compositionally biased region" description="Polar residues" evidence="8">
    <location>
        <begin position="444"/>
        <end position="464"/>
    </location>
</feature>
<evidence type="ECO:0000259" key="9">
    <source>
        <dbReference type="PROSITE" id="PS50157"/>
    </source>
</evidence>
<dbReference type="GO" id="GO:0008270">
    <property type="term" value="F:zinc ion binding"/>
    <property type="evidence" value="ECO:0007669"/>
    <property type="project" value="UniProtKB-KW"/>
</dbReference>
<evidence type="ECO:0000256" key="3">
    <source>
        <dbReference type="ARBA" id="ARBA00022737"/>
    </source>
</evidence>
<keyword evidence="2" id="KW-0479">Metal-binding</keyword>
<evidence type="ECO:0000256" key="5">
    <source>
        <dbReference type="ARBA" id="ARBA00022833"/>
    </source>
</evidence>
<comment type="caution">
    <text evidence="10">The sequence shown here is derived from an EMBL/GenBank/DDBJ whole genome shotgun (WGS) entry which is preliminary data.</text>
</comment>
<keyword evidence="5" id="KW-0862">Zinc</keyword>
<feature type="compositionally biased region" description="Low complexity" evidence="8">
    <location>
        <begin position="685"/>
        <end position="698"/>
    </location>
</feature>
<feature type="region of interest" description="Disordered" evidence="8">
    <location>
        <begin position="724"/>
        <end position="750"/>
    </location>
</feature>
<organism evidence="10 11">
    <name type="scientific">Linnemannia exigua</name>
    <dbReference type="NCBI Taxonomy" id="604196"/>
    <lineage>
        <taxon>Eukaryota</taxon>
        <taxon>Fungi</taxon>
        <taxon>Fungi incertae sedis</taxon>
        <taxon>Mucoromycota</taxon>
        <taxon>Mortierellomycotina</taxon>
        <taxon>Mortierellomycetes</taxon>
        <taxon>Mortierellales</taxon>
        <taxon>Mortierellaceae</taxon>
        <taxon>Linnemannia</taxon>
    </lineage>
</organism>
<dbReference type="Proteomes" id="UP001194580">
    <property type="component" value="Unassembled WGS sequence"/>
</dbReference>
<evidence type="ECO:0000313" key="10">
    <source>
        <dbReference type="EMBL" id="KAG0271812.1"/>
    </source>
</evidence>
<dbReference type="EMBL" id="JAAAIL010001056">
    <property type="protein sequence ID" value="KAG0271812.1"/>
    <property type="molecule type" value="Genomic_DNA"/>
</dbReference>
<evidence type="ECO:0000256" key="8">
    <source>
        <dbReference type="SAM" id="MobiDB-lite"/>
    </source>
</evidence>
<feature type="compositionally biased region" description="Low complexity" evidence="8">
    <location>
        <begin position="339"/>
        <end position="355"/>
    </location>
</feature>
<feature type="domain" description="C2H2-type" evidence="9">
    <location>
        <begin position="559"/>
        <end position="586"/>
    </location>
</feature>
<evidence type="ECO:0000313" key="11">
    <source>
        <dbReference type="Proteomes" id="UP001194580"/>
    </source>
</evidence>
<feature type="region of interest" description="Disordered" evidence="8">
    <location>
        <begin position="339"/>
        <end position="361"/>
    </location>
</feature>
<keyword evidence="11" id="KW-1185">Reference proteome</keyword>
<feature type="compositionally biased region" description="Low complexity" evidence="8">
    <location>
        <begin position="465"/>
        <end position="485"/>
    </location>
</feature>
<feature type="compositionally biased region" description="Low complexity" evidence="8">
    <location>
        <begin position="730"/>
        <end position="742"/>
    </location>
</feature>
<keyword evidence="3" id="KW-0677">Repeat</keyword>
<dbReference type="Gene3D" id="3.30.160.60">
    <property type="entry name" value="Classic Zinc Finger"/>
    <property type="match status" value="1"/>
</dbReference>
<proteinExistence type="predicted"/>
<dbReference type="AlphaFoldDB" id="A0AAD4H3I7"/>
<name>A0AAD4H3I7_9FUNG</name>
<evidence type="ECO:0000256" key="4">
    <source>
        <dbReference type="ARBA" id="ARBA00022771"/>
    </source>
</evidence>
<feature type="compositionally biased region" description="Low complexity" evidence="8">
    <location>
        <begin position="273"/>
        <end position="289"/>
    </location>
</feature>
<feature type="region of interest" description="Disordered" evidence="8">
    <location>
        <begin position="525"/>
        <end position="561"/>
    </location>
</feature>
<feature type="region of interest" description="Disordered" evidence="8">
    <location>
        <begin position="373"/>
        <end position="426"/>
    </location>
</feature>
<dbReference type="InterPro" id="IPR036236">
    <property type="entry name" value="Znf_C2H2_sf"/>
</dbReference>
<dbReference type="InterPro" id="IPR013087">
    <property type="entry name" value="Znf_C2H2_type"/>
</dbReference>
<dbReference type="GO" id="GO:0005634">
    <property type="term" value="C:nucleus"/>
    <property type="evidence" value="ECO:0007669"/>
    <property type="project" value="UniProtKB-SubCell"/>
</dbReference>
<feature type="region of interest" description="Disordered" evidence="8">
    <location>
        <begin position="444"/>
        <end position="508"/>
    </location>
</feature>
<feature type="non-terminal residue" evidence="10">
    <location>
        <position position="1"/>
    </location>
</feature>
<dbReference type="SUPFAM" id="SSF57667">
    <property type="entry name" value="beta-beta-alpha zinc fingers"/>
    <property type="match status" value="1"/>
</dbReference>
<dbReference type="GO" id="GO:0010468">
    <property type="term" value="P:regulation of gene expression"/>
    <property type="evidence" value="ECO:0007669"/>
    <property type="project" value="TreeGrafter"/>
</dbReference>
<dbReference type="PROSITE" id="PS00028">
    <property type="entry name" value="ZINC_FINGER_C2H2_1"/>
    <property type="match status" value="1"/>
</dbReference>